<keyword evidence="3" id="KW-0863">Zinc-finger</keyword>
<sequence length="204" mass="22479">MSFHTLLELCNPTTLNILVRQTAFNAHLSNVFFFHQEAIRKSISNSSAHVSFTTDTWTSPIIIAYMAVTAHFMDEQFNLTTLLLGFSKIEGPSLAKVFFKIINQYNLEDCMFGLTTDNASVNHHMAMAVETKIPTFCAKTHSVGCMAHKLHLAACNGLNALGVSNSPPHQPSTIHDPNPMLTSNVLDLPDGVNLQYDSIVSRVS</sequence>
<dbReference type="OrthoDB" id="3250324at2759"/>
<dbReference type="GO" id="GO:0008270">
    <property type="term" value="F:zinc ion binding"/>
    <property type="evidence" value="ECO:0007669"/>
    <property type="project" value="UniProtKB-KW"/>
</dbReference>
<gene>
    <name evidence="6" type="ORF">O181_089062</name>
</gene>
<evidence type="ECO:0000256" key="2">
    <source>
        <dbReference type="ARBA" id="ARBA00022723"/>
    </source>
</evidence>
<evidence type="ECO:0000256" key="1">
    <source>
        <dbReference type="ARBA" id="ARBA00004123"/>
    </source>
</evidence>
<protein>
    <submittedName>
        <fullName evidence="6">Uncharacterized protein</fullName>
    </submittedName>
</protein>
<evidence type="ECO:0000256" key="5">
    <source>
        <dbReference type="ARBA" id="ARBA00023242"/>
    </source>
</evidence>
<evidence type="ECO:0000313" key="6">
    <source>
        <dbReference type="EMBL" id="MBW0549347.1"/>
    </source>
</evidence>
<dbReference type="InterPro" id="IPR012337">
    <property type="entry name" value="RNaseH-like_sf"/>
</dbReference>
<keyword evidence="2" id="KW-0479">Metal-binding</keyword>
<dbReference type="SUPFAM" id="SSF53098">
    <property type="entry name" value="Ribonuclease H-like"/>
    <property type="match status" value="1"/>
</dbReference>
<dbReference type="AlphaFoldDB" id="A0A9Q3ISV6"/>
<evidence type="ECO:0000313" key="7">
    <source>
        <dbReference type="Proteomes" id="UP000765509"/>
    </source>
</evidence>
<evidence type="ECO:0000256" key="3">
    <source>
        <dbReference type="ARBA" id="ARBA00022771"/>
    </source>
</evidence>
<keyword evidence="7" id="KW-1185">Reference proteome</keyword>
<keyword evidence="5" id="KW-0539">Nucleus</keyword>
<dbReference type="PANTHER" id="PTHR46481:SF10">
    <property type="entry name" value="ZINC FINGER BED DOMAIN-CONTAINING PROTEIN 39"/>
    <property type="match status" value="1"/>
</dbReference>
<comment type="subcellular location">
    <subcellularLocation>
        <location evidence="1">Nucleus</location>
    </subcellularLocation>
</comment>
<dbReference type="EMBL" id="AVOT02054654">
    <property type="protein sequence ID" value="MBW0549347.1"/>
    <property type="molecule type" value="Genomic_DNA"/>
</dbReference>
<reference evidence="6" key="1">
    <citation type="submission" date="2021-03" db="EMBL/GenBank/DDBJ databases">
        <title>Draft genome sequence of rust myrtle Austropuccinia psidii MF-1, a brazilian biotype.</title>
        <authorList>
            <person name="Quecine M.C."/>
            <person name="Pachon D.M.R."/>
            <person name="Bonatelli M.L."/>
            <person name="Correr F.H."/>
            <person name="Franceschini L.M."/>
            <person name="Leite T.F."/>
            <person name="Margarido G.R.A."/>
            <person name="Almeida C.A."/>
            <person name="Ferrarezi J.A."/>
            <person name="Labate C.A."/>
        </authorList>
    </citation>
    <scope>NUCLEOTIDE SEQUENCE</scope>
    <source>
        <strain evidence="6">MF-1</strain>
    </source>
</reference>
<dbReference type="GO" id="GO:0005634">
    <property type="term" value="C:nucleus"/>
    <property type="evidence" value="ECO:0007669"/>
    <property type="project" value="UniProtKB-SubCell"/>
</dbReference>
<name>A0A9Q3ISV6_9BASI</name>
<proteinExistence type="predicted"/>
<dbReference type="PANTHER" id="PTHR46481">
    <property type="entry name" value="ZINC FINGER BED DOMAIN-CONTAINING PROTEIN 4"/>
    <property type="match status" value="1"/>
</dbReference>
<comment type="caution">
    <text evidence="6">The sequence shown here is derived from an EMBL/GenBank/DDBJ whole genome shotgun (WGS) entry which is preliminary data.</text>
</comment>
<accession>A0A9Q3ISV6</accession>
<evidence type="ECO:0000256" key="4">
    <source>
        <dbReference type="ARBA" id="ARBA00022833"/>
    </source>
</evidence>
<organism evidence="6 7">
    <name type="scientific">Austropuccinia psidii MF-1</name>
    <dbReference type="NCBI Taxonomy" id="1389203"/>
    <lineage>
        <taxon>Eukaryota</taxon>
        <taxon>Fungi</taxon>
        <taxon>Dikarya</taxon>
        <taxon>Basidiomycota</taxon>
        <taxon>Pucciniomycotina</taxon>
        <taxon>Pucciniomycetes</taxon>
        <taxon>Pucciniales</taxon>
        <taxon>Sphaerophragmiaceae</taxon>
        <taxon>Austropuccinia</taxon>
    </lineage>
</organism>
<dbReference type="Proteomes" id="UP000765509">
    <property type="component" value="Unassembled WGS sequence"/>
</dbReference>
<keyword evidence="4" id="KW-0862">Zinc</keyword>
<dbReference type="InterPro" id="IPR052035">
    <property type="entry name" value="ZnF_BED_domain_contain"/>
</dbReference>